<dbReference type="GO" id="GO:0005886">
    <property type="term" value="C:plasma membrane"/>
    <property type="evidence" value="ECO:0007669"/>
    <property type="project" value="UniProtKB-SubCell"/>
</dbReference>
<sequence length="433" mass="45278">MAFGELVKRHLVDTRPLGVPAYRRIWLGQAVSHVGVGVTVVAVGQQVYEITHSSFYVGLIGIANLIPLIVFGLWGGAVADAVDRRKLLIIGSVVAWAATLFILVQALLGLNNVYLIFLVVALNSTGFAITGPTRGAIIPRILEPELVPAANALNSLVYSMGAVLGPMVGGVAMSYGGFAWAYAVDAVLFTANLYAALRLPSLPPLGEVQRPGARAVLDGLSFIVRSPVLLMSFVVDIIAMVFAMPRALFPELTAERFGGDLLALGWMNSAMAIGSVAGALFSGWVGRVKRQGVALTVVIAVWGLAVAAAGLVHDLWLLVLFMAVGGVADVISSVWRQSILQLYAPDEMRGRLQGAFMVVVAGGPRLGDLRAGATATAFGLTGAWVGGGLACVVTVLVVGLSVAGFRNYRAGSAAVVRPRRSKGTGPLKEEPAD</sequence>
<name>A0A9X2GNN7_9ACTN</name>
<evidence type="ECO:0000256" key="7">
    <source>
        <dbReference type="SAM" id="Phobius"/>
    </source>
</evidence>
<feature type="transmembrane region" description="Helical" evidence="7">
    <location>
        <begin position="113"/>
        <end position="131"/>
    </location>
</feature>
<evidence type="ECO:0000256" key="1">
    <source>
        <dbReference type="ARBA" id="ARBA00004429"/>
    </source>
</evidence>
<feature type="domain" description="Major facilitator superfamily (MFS) profile" evidence="8">
    <location>
        <begin position="220"/>
        <end position="433"/>
    </location>
</feature>
<dbReference type="PROSITE" id="PS50850">
    <property type="entry name" value="MFS"/>
    <property type="match status" value="1"/>
</dbReference>
<feature type="transmembrane region" description="Helical" evidence="7">
    <location>
        <begin position="152"/>
        <end position="173"/>
    </location>
</feature>
<reference evidence="9" key="1">
    <citation type="submission" date="2022-06" db="EMBL/GenBank/DDBJ databases">
        <title>Sequencing the genomes of 1000 actinobacteria strains.</title>
        <authorList>
            <person name="Klenk H.-P."/>
        </authorList>
    </citation>
    <scope>NUCLEOTIDE SEQUENCE</scope>
    <source>
        <strain evidence="9">DSM 46694</strain>
    </source>
</reference>
<feature type="transmembrane region" description="Helical" evidence="7">
    <location>
        <begin position="292"/>
        <end position="309"/>
    </location>
</feature>
<dbReference type="AlphaFoldDB" id="A0A9X2GNN7"/>
<keyword evidence="6 7" id="KW-0472">Membrane</keyword>
<organism evidence="9 10">
    <name type="scientific">Nonomuraea thailandensis</name>
    <dbReference type="NCBI Taxonomy" id="1188745"/>
    <lineage>
        <taxon>Bacteria</taxon>
        <taxon>Bacillati</taxon>
        <taxon>Actinomycetota</taxon>
        <taxon>Actinomycetes</taxon>
        <taxon>Streptosporangiales</taxon>
        <taxon>Streptosporangiaceae</taxon>
        <taxon>Nonomuraea</taxon>
    </lineage>
</organism>
<evidence type="ECO:0000256" key="2">
    <source>
        <dbReference type="ARBA" id="ARBA00022448"/>
    </source>
</evidence>
<dbReference type="Pfam" id="PF05977">
    <property type="entry name" value="MFS_3"/>
    <property type="match status" value="1"/>
</dbReference>
<feature type="transmembrane region" description="Helical" evidence="7">
    <location>
        <begin position="220"/>
        <end position="243"/>
    </location>
</feature>
<evidence type="ECO:0000259" key="8">
    <source>
        <dbReference type="PROSITE" id="PS50850"/>
    </source>
</evidence>
<dbReference type="SUPFAM" id="SSF103473">
    <property type="entry name" value="MFS general substrate transporter"/>
    <property type="match status" value="1"/>
</dbReference>
<protein>
    <submittedName>
        <fullName evidence="9">MFS family permease</fullName>
    </submittedName>
</protein>
<evidence type="ECO:0000256" key="6">
    <source>
        <dbReference type="ARBA" id="ARBA00023136"/>
    </source>
</evidence>
<dbReference type="GO" id="GO:0022857">
    <property type="term" value="F:transmembrane transporter activity"/>
    <property type="evidence" value="ECO:0007669"/>
    <property type="project" value="InterPro"/>
</dbReference>
<keyword evidence="2" id="KW-0813">Transport</keyword>
<feature type="transmembrane region" description="Helical" evidence="7">
    <location>
        <begin position="54"/>
        <end position="75"/>
    </location>
</feature>
<evidence type="ECO:0000256" key="3">
    <source>
        <dbReference type="ARBA" id="ARBA00022475"/>
    </source>
</evidence>
<feature type="transmembrane region" description="Helical" evidence="7">
    <location>
        <begin position="263"/>
        <end position="285"/>
    </location>
</feature>
<evidence type="ECO:0000313" key="10">
    <source>
        <dbReference type="Proteomes" id="UP001139648"/>
    </source>
</evidence>
<feature type="transmembrane region" description="Helical" evidence="7">
    <location>
        <begin position="87"/>
        <end position="107"/>
    </location>
</feature>
<keyword evidence="5 7" id="KW-1133">Transmembrane helix</keyword>
<dbReference type="EMBL" id="JAMZEB010000002">
    <property type="protein sequence ID" value="MCP2362301.1"/>
    <property type="molecule type" value="Genomic_DNA"/>
</dbReference>
<keyword evidence="4 7" id="KW-0812">Transmembrane</keyword>
<gene>
    <name evidence="9" type="ORF">HD597_009321</name>
</gene>
<evidence type="ECO:0000256" key="5">
    <source>
        <dbReference type="ARBA" id="ARBA00022989"/>
    </source>
</evidence>
<proteinExistence type="predicted"/>
<dbReference type="Gene3D" id="1.20.1250.20">
    <property type="entry name" value="MFS general substrate transporter like domains"/>
    <property type="match status" value="1"/>
</dbReference>
<dbReference type="PANTHER" id="PTHR23513">
    <property type="entry name" value="INTEGRAL MEMBRANE EFFLUX PROTEIN-RELATED"/>
    <property type="match status" value="1"/>
</dbReference>
<dbReference type="InterPro" id="IPR036259">
    <property type="entry name" value="MFS_trans_sf"/>
</dbReference>
<evidence type="ECO:0000256" key="4">
    <source>
        <dbReference type="ARBA" id="ARBA00022692"/>
    </source>
</evidence>
<comment type="subcellular location">
    <subcellularLocation>
        <location evidence="1">Cell inner membrane</location>
        <topology evidence="1">Multi-pass membrane protein</topology>
    </subcellularLocation>
</comment>
<comment type="caution">
    <text evidence="9">The sequence shown here is derived from an EMBL/GenBank/DDBJ whole genome shotgun (WGS) entry which is preliminary data.</text>
</comment>
<dbReference type="InterPro" id="IPR020846">
    <property type="entry name" value="MFS_dom"/>
</dbReference>
<dbReference type="CDD" id="cd06173">
    <property type="entry name" value="MFS_MefA_like"/>
    <property type="match status" value="1"/>
</dbReference>
<dbReference type="InterPro" id="IPR010290">
    <property type="entry name" value="TM_effector"/>
</dbReference>
<feature type="transmembrane region" description="Helical" evidence="7">
    <location>
        <begin position="384"/>
        <end position="405"/>
    </location>
</feature>
<keyword evidence="10" id="KW-1185">Reference proteome</keyword>
<accession>A0A9X2GNN7</accession>
<dbReference type="RefSeq" id="WP_253752928.1">
    <property type="nucleotide sequence ID" value="NZ_BAABKA010000069.1"/>
</dbReference>
<evidence type="ECO:0000313" key="9">
    <source>
        <dbReference type="EMBL" id="MCP2362301.1"/>
    </source>
</evidence>
<keyword evidence="3" id="KW-1003">Cell membrane</keyword>
<dbReference type="PANTHER" id="PTHR23513:SF9">
    <property type="entry name" value="ENTEROBACTIN EXPORTER ENTS"/>
    <property type="match status" value="1"/>
</dbReference>
<dbReference type="Proteomes" id="UP001139648">
    <property type="component" value="Unassembled WGS sequence"/>
</dbReference>